<dbReference type="Gene3D" id="2.115.10.20">
    <property type="entry name" value="Glycosyl hydrolase domain, family 43"/>
    <property type="match status" value="1"/>
</dbReference>
<gene>
    <name evidence="8" type="ORF">CHU95_05395</name>
</gene>
<evidence type="ECO:0000256" key="5">
    <source>
        <dbReference type="PIRSR" id="PIRSR606710-2"/>
    </source>
</evidence>
<dbReference type="AlphaFoldDB" id="A0A255Z5N8"/>
<feature type="site" description="Important for catalytic activity, responsible for pKa modulation of the active site Glu and correct orientation of both the proton donor and substrate" evidence="5">
    <location>
        <position position="169"/>
    </location>
</feature>
<evidence type="ECO:0000256" key="1">
    <source>
        <dbReference type="ARBA" id="ARBA00009865"/>
    </source>
</evidence>
<dbReference type="SUPFAM" id="SSF49899">
    <property type="entry name" value="Concanavalin A-like lectins/glucanases"/>
    <property type="match status" value="1"/>
</dbReference>
<dbReference type="InterPro" id="IPR041542">
    <property type="entry name" value="GH43_C2"/>
</dbReference>
<evidence type="ECO:0000259" key="7">
    <source>
        <dbReference type="Pfam" id="PF17851"/>
    </source>
</evidence>
<evidence type="ECO:0000313" key="9">
    <source>
        <dbReference type="Proteomes" id="UP000216998"/>
    </source>
</evidence>
<comment type="similarity">
    <text evidence="1 6">Belongs to the glycosyl hydrolase 43 family.</text>
</comment>
<evidence type="ECO:0000256" key="2">
    <source>
        <dbReference type="ARBA" id="ARBA00022801"/>
    </source>
</evidence>
<dbReference type="Proteomes" id="UP000216998">
    <property type="component" value="Unassembled WGS sequence"/>
</dbReference>
<organism evidence="8 9">
    <name type="scientific">Niveispirillum lacus</name>
    <dbReference type="NCBI Taxonomy" id="1981099"/>
    <lineage>
        <taxon>Bacteria</taxon>
        <taxon>Pseudomonadati</taxon>
        <taxon>Pseudomonadota</taxon>
        <taxon>Alphaproteobacteria</taxon>
        <taxon>Rhodospirillales</taxon>
        <taxon>Azospirillaceae</taxon>
        <taxon>Niveispirillum</taxon>
    </lineage>
</organism>
<dbReference type="Gene3D" id="2.60.120.200">
    <property type="match status" value="1"/>
</dbReference>
<keyword evidence="2 6" id="KW-0378">Hydrolase</keyword>
<dbReference type="InterPro" id="IPR013320">
    <property type="entry name" value="ConA-like_dom_sf"/>
</dbReference>
<dbReference type="CDD" id="cd18617">
    <property type="entry name" value="GH43_XynB-like"/>
    <property type="match status" value="1"/>
</dbReference>
<dbReference type="InterPro" id="IPR023296">
    <property type="entry name" value="Glyco_hydro_beta-prop_sf"/>
</dbReference>
<dbReference type="InterPro" id="IPR051795">
    <property type="entry name" value="Glycosyl_Hydrlase_43"/>
</dbReference>
<dbReference type="SUPFAM" id="SSF75005">
    <property type="entry name" value="Arabinanase/levansucrase/invertase"/>
    <property type="match status" value="1"/>
</dbReference>
<feature type="domain" description="Beta-xylosidase C-terminal Concanavalin A-like" evidence="7">
    <location>
        <begin position="380"/>
        <end position="558"/>
    </location>
</feature>
<evidence type="ECO:0000256" key="4">
    <source>
        <dbReference type="PIRSR" id="PIRSR606710-1"/>
    </source>
</evidence>
<feature type="active site" description="Proton acceptor" evidence="4">
    <location>
        <position position="61"/>
    </location>
</feature>
<keyword evidence="3 6" id="KW-0326">Glycosidase</keyword>
<comment type="caution">
    <text evidence="8">The sequence shown here is derived from an EMBL/GenBank/DDBJ whole genome shotgun (WGS) entry which is preliminary data.</text>
</comment>
<dbReference type="Pfam" id="PF17851">
    <property type="entry name" value="GH43_C2"/>
    <property type="match status" value="1"/>
</dbReference>
<dbReference type="EMBL" id="NOXU01000023">
    <property type="protein sequence ID" value="OYQ36224.1"/>
    <property type="molecule type" value="Genomic_DNA"/>
</dbReference>
<dbReference type="OrthoDB" id="9801455at2"/>
<name>A0A255Z5N8_9PROT</name>
<dbReference type="GO" id="GO:0004553">
    <property type="term" value="F:hydrolase activity, hydrolyzing O-glycosyl compounds"/>
    <property type="evidence" value="ECO:0007669"/>
    <property type="project" value="InterPro"/>
</dbReference>
<dbReference type="PANTHER" id="PTHR42812:SF12">
    <property type="entry name" value="BETA-XYLOSIDASE-RELATED"/>
    <property type="match status" value="1"/>
</dbReference>
<evidence type="ECO:0000313" key="8">
    <source>
        <dbReference type="EMBL" id="OYQ36224.1"/>
    </source>
</evidence>
<dbReference type="PANTHER" id="PTHR42812">
    <property type="entry name" value="BETA-XYLOSIDASE"/>
    <property type="match status" value="1"/>
</dbReference>
<reference evidence="8 9" key="1">
    <citation type="submission" date="2017-07" db="EMBL/GenBank/DDBJ databases">
        <title>Niveispirillum cyanobacteriorum sp. nov., isolated from cyanobacterial aggregates in a eutrophic lake.</title>
        <authorList>
            <person name="Cai H."/>
        </authorList>
    </citation>
    <scope>NUCLEOTIDE SEQUENCE [LARGE SCALE GENOMIC DNA]</scope>
    <source>
        <strain evidence="9">TH1-14</strain>
    </source>
</reference>
<dbReference type="GO" id="GO:0005975">
    <property type="term" value="P:carbohydrate metabolic process"/>
    <property type="evidence" value="ECO:0007669"/>
    <property type="project" value="InterPro"/>
</dbReference>
<sequence length="562" mass="61557">MRLGRWASLLAVGLVLGTSGVGYAGEARFDWFEYRGSDPADPKTVAANAYRNPIIAGFYPDPSVTRVGEDYYLVNSSFGWLPGLPVFHSRDLVNWTQISNAIARPGLMNFGQGGLTGGLFAPAISYHEGLFYIVNTSFYSGGNFVVTAKDPAGPWSDPVWLPDLRDGIDPSLFFDEDGRAWILNNDLPEGDKEAYDGHRAIWIQEFDAKNLKTIGPRTMIVNGGVDISTKPGYVEGPHLYKKDGFYYLTAAEGGTGTSHAQMIWRAPTPTGPYTPGPTNPILTQRDLDPKRPNPIEAAGHADLVETQKGDWWAVFLAVRPYAGGEMFNTGRETFLLPVRWVDGWPRILPPGTAIPRQHLKPDLPAQPPAAIPTAGPFTIRDEFEGPTLPLYWMTPRRLDGAWWRLSEGALVLTPQAVTLSDRASPSLWARRQQHRDASFTTELSFTPDRPGERAGLAVVQNDESWFRYTVERLDGVRTLVVAVRAGENDPKPGRILARQPVPGEGPLRLRVTARGGSYDFAVGTGQDGWKPVLTDADGTILSTAIARGFMGVLVGPYAEAGR</sequence>
<dbReference type="InterPro" id="IPR006710">
    <property type="entry name" value="Glyco_hydro_43"/>
</dbReference>
<evidence type="ECO:0000256" key="6">
    <source>
        <dbReference type="RuleBase" id="RU361187"/>
    </source>
</evidence>
<evidence type="ECO:0000256" key="3">
    <source>
        <dbReference type="ARBA" id="ARBA00023295"/>
    </source>
</evidence>
<proteinExistence type="inferred from homology"/>
<keyword evidence="9" id="KW-1185">Reference proteome</keyword>
<feature type="active site" description="Proton donor" evidence="4">
    <location>
        <position position="235"/>
    </location>
</feature>
<accession>A0A255Z5N8</accession>
<dbReference type="Pfam" id="PF04616">
    <property type="entry name" value="Glyco_hydro_43"/>
    <property type="match status" value="1"/>
</dbReference>
<dbReference type="RefSeq" id="WP_094454497.1">
    <property type="nucleotide sequence ID" value="NZ_NOXU01000023.1"/>
</dbReference>
<protein>
    <submittedName>
        <fullName evidence="8">Glycoside hydrolase 43 family protein</fullName>
    </submittedName>
</protein>